<comment type="caution">
    <text evidence="4">The sequence shown here is derived from an EMBL/GenBank/DDBJ whole genome shotgun (WGS) entry which is preliminary data.</text>
</comment>
<dbReference type="RefSeq" id="WP_242711005.1">
    <property type="nucleotide sequence ID" value="NZ_JALDAX010000008.1"/>
</dbReference>
<dbReference type="GO" id="GO:0016301">
    <property type="term" value="F:kinase activity"/>
    <property type="evidence" value="ECO:0007669"/>
    <property type="project" value="UniProtKB-KW"/>
</dbReference>
<dbReference type="InterPro" id="IPR003594">
    <property type="entry name" value="HATPase_dom"/>
</dbReference>
<dbReference type="InterPro" id="IPR036890">
    <property type="entry name" value="HATPase_C_sf"/>
</dbReference>
<evidence type="ECO:0000256" key="1">
    <source>
        <dbReference type="ARBA" id="ARBA00022527"/>
    </source>
</evidence>
<dbReference type="Pfam" id="PF14417">
    <property type="entry name" value="MEDS"/>
    <property type="match status" value="1"/>
</dbReference>
<evidence type="ECO:0000259" key="2">
    <source>
        <dbReference type="Pfam" id="PF13581"/>
    </source>
</evidence>
<sequence length="321" mass="35866">MTGFVHQALRYRSDDQFRDAVAAFVRDGLDAGDPVLVVVDHRSIPRLGRALGSRFEGVECHASQDWYDYPSRTLGRYHAYCERRGADRRVRVVGEPVWQGRSALETREWMRYESLVNVAFADSRHWILCPYDVRALPENVVRSAARTHPELVQEPREAVEYTDPAVFSAECDEHGLARLPGGADGIRFTRGRTAAVRRALAVYARRLGLPEQRAYDLVAAVHETVLNAVRYGGGHGVVRLHCDRDHVICEISDVGSYNPVARPPFPGHLPPRPGAATGHGMWLVRQLSDLVDDDLDAAGSVVRLYFRRPGRAQPAEGRVNS</sequence>
<dbReference type="NCBIfam" id="NF041045">
    <property type="entry name" value="RsbA_anti_sig"/>
    <property type="match status" value="1"/>
</dbReference>
<name>A0ABS9XKE8_9ACTN</name>
<protein>
    <submittedName>
        <fullName evidence="4">Sensor histidine kinase</fullName>
    </submittedName>
</protein>
<dbReference type="PANTHER" id="PTHR35526:SF3">
    <property type="entry name" value="ANTI-SIGMA-F FACTOR RSBW"/>
    <property type="match status" value="1"/>
</dbReference>
<gene>
    <name evidence="4" type="ORF">MQN93_22535</name>
</gene>
<dbReference type="InterPro" id="IPR050267">
    <property type="entry name" value="Anti-sigma-factor_SerPK"/>
</dbReference>
<evidence type="ECO:0000259" key="3">
    <source>
        <dbReference type="Pfam" id="PF14417"/>
    </source>
</evidence>
<organism evidence="4 5">
    <name type="scientific">Streptomyces spinosisporus</name>
    <dbReference type="NCBI Taxonomy" id="2927582"/>
    <lineage>
        <taxon>Bacteria</taxon>
        <taxon>Bacillati</taxon>
        <taxon>Actinomycetota</taxon>
        <taxon>Actinomycetes</taxon>
        <taxon>Kitasatosporales</taxon>
        <taxon>Streptomycetaceae</taxon>
        <taxon>Streptomyces</taxon>
    </lineage>
</organism>
<proteinExistence type="predicted"/>
<dbReference type="InterPro" id="IPR025847">
    <property type="entry name" value="MEDS_domain"/>
</dbReference>
<dbReference type="InterPro" id="IPR047718">
    <property type="entry name" value="RsbA-like_anti_sig"/>
</dbReference>
<reference evidence="4" key="1">
    <citation type="submission" date="2022-03" db="EMBL/GenBank/DDBJ databases">
        <title>Streptomyces 7R015 and 7R016 isolated from Barleria lupulina in Thailand.</title>
        <authorList>
            <person name="Kanchanasin P."/>
            <person name="Phongsopitanun W."/>
            <person name="Tanasupawat S."/>
        </authorList>
    </citation>
    <scope>NUCLEOTIDE SEQUENCE</scope>
    <source>
        <strain evidence="4">7R016</strain>
    </source>
</reference>
<dbReference type="SUPFAM" id="SSF55874">
    <property type="entry name" value="ATPase domain of HSP90 chaperone/DNA topoisomerase II/histidine kinase"/>
    <property type="match status" value="1"/>
</dbReference>
<keyword evidence="4" id="KW-0808">Transferase</keyword>
<evidence type="ECO:0000313" key="4">
    <source>
        <dbReference type="EMBL" id="MCI3242506.1"/>
    </source>
</evidence>
<accession>A0ABS9XKE8</accession>
<dbReference type="Proteomes" id="UP001165270">
    <property type="component" value="Unassembled WGS sequence"/>
</dbReference>
<evidence type="ECO:0000313" key="5">
    <source>
        <dbReference type="Proteomes" id="UP001165270"/>
    </source>
</evidence>
<feature type="domain" description="Histidine kinase/HSP90-like ATPase" evidence="2">
    <location>
        <begin position="191"/>
        <end position="305"/>
    </location>
</feature>
<dbReference type="Gene3D" id="3.30.565.10">
    <property type="entry name" value="Histidine kinase-like ATPase, C-terminal domain"/>
    <property type="match status" value="1"/>
</dbReference>
<keyword evidence="5" id="KW-1185">Reference proteome</keyword>
<feature type="domain" description="MEDS" evidence="3">
    <location>
        <begin position="6"/>
        <end position="149"/>
    </location>
</feature>
<keyword evidence="1" id="KW-0723">Serine/threonine-protein kinase</keyword>
<keyword evidence="4" id="KW-0418">Kinase</keyword>
<dbReference type="PANTHER" id="PTHR35526">
    <property type="entry name" value="ANTI-SIGMA-F FACTOR RSBW-RELATED"/>
    <property type="match status" value="1"/>
</dbReference>
<dbReference type="Pfam" id="PF13581">
    <property type="entry name" value="HATPase_c_2"/>
    <property type="match status" value="1"/>
</dbReference>
<dbReference type="EMBL" id="JALDAX010000008">
    <property type="protein sequence ID" value="MCI3242506.1"/>
    <property type="molecule type" value="Genomic_DNA"/>
</dbReference>